<comment type="caution">
    <text evidence="2">The sequence shown here is derived from an EMBL/GenBank/DDBJ whole genome shotgun (WGS) entry which is preliminary data.</text>
</comment>
<dbReference type="EMBL" id="CAWYQH010000102">
    <property type="protein sequence ID" value="CAK8686309.1"/>
    <property type="molecule type" value="Genomic_DNA"/>
</dbReference>
<proteinExistence type="predicted"/>
<name>A0ABP0G6P1_CLALP</name>
<gene>
    <name evidence="2" type="ORF">CVLEPA_LOCUS18258</name>
</gene>
<protein>
    <submittedName>
        <fullName evidence="2">Uncharacterized protein</fullName>
    </submittedName>
</protein>
<dbReference type="Proteomes" id="UP001642483">
    <property type="component" value="Unassembled WGS sequence"/>
</dbReference>
<accession>A0ABP0G6P1</accession>
<organism evidence="2 3">
    <name type="scientific">Clavelina lepadiformis</name>
    <name type="common">Light-bulb sea squirt</name>
    <name type="synonym">Ascidia lepadiformis</name>
    <dbReference type="NCBI Taxonomy" id="159417"/>
    <lineage>
        <taxon>Eukaryota</taxon>
        <taxon>Metazoa</taxon>
        <taxon>Chordata</taxon>
        <taxon>Tunicata</taxon>
        <taxon>Ascidiacea</taxon>
        <taxon>Aplousobranchia</taxon>
        <taxon>Clavelinidae</taxon>
        <taxon>Clavelina</taxon>
    </lineage>
</organism>
<evidence type="ECO:0000313" key="2">
    <source>
        <dbReference type="EMBL" id="CAK8686309.1"/>
    </source>
</evidence>
<reference evidence="2 3" key="1">
    <citation type="submission" date="2024-02" db="EMBL/GenBank/DDBJ databases">
        <authorList>
            <person name="Daric V."/>
            <person name="Darras S."/>
        </authorList>
    </citation>
    <scope>NUCLEOTIDE SEQUENCE [LARGE SCALE GENOMIC DNA]</scope>
</reference>
<feature type="compositionally biased region" description="Basic residues" evidence="1">
    <location>
        <begin position="264"/>
        <end position="275"/>
    </location>
</feature>
<evidence type="ECO:0000313" key="3">
    <source>
        <dbReference type="Proteomes" id="UP001642483"/>
    </source>
</evidence>
<keyword evidence="3" id="KW-1185">Reference proteome</keyword>
<evidence type="ECO:0000256" key="1">
    <source>
        <dbReference type="SAM" id="MobiDB-lite"/>
    </source>
</evidence>
<feature type="region of interest" description="Disordered" evidence="1">
    <location>
        <begin position="263"/>
        <end position="292"/>
    </location>
</feature>
<sequence length="484" mass="54963">MDIVEEAKRSCLSERIIKELKDSGITVEDLPVDGATIKEEFPSLTFRERQELKQFLSDVLKKKDASTSDIFGQSCLMLLNSSAESSYSTFLSSSPAPEGESTPSYVESEVSDVANDIFPPRSSATLLETRLKTNEKTMSSKTFTSVKAQPQQNIWNMQPYPGSLGTHFPFTDIEKHFLKTVKKEDLKHSQFVYIVKKIEENTTITLQKKPTKSEQVIIARNLITEYPVLTCNGDQPWAALMAAVRKRIHNQFSKATLVLGIHNTKPKSPKKRKLSKNVSQVDATRQKKWEDERNDRMSEIKHLCSNNSVEEVLKKYPEYGQHPEKCIEEYAAATKRTTDTLWADSKKNWEAFSSKCTVGGGDPHSFEYMKNVVAKLDVEESYIFLFTPFGLLESLKKSHDQPFLLCLGNKDNLEMQCSICIDRKPFVEIGKANAFQGIVYLLATYYLLNLAYPVQAKLAYQALEHHVFGVGKTPCNRKYKSLFQ</sequence>